<dbReference type="Pfam" id="PF20237">
    <property type="entry name" value="DUF6594"/>
    <property type="match status" value="1"/>
</dbReference>
<dbReference type="EMBL" id="VYYT01000313">
    <property type="protein sequence ID" value="KAK2744187.1"/>
    <property type="molecule type" value="Genomic_DNA"/>
</dbReference>
<proteinExistence type="predicted"/>
<accession>A0AAD9Y714</accession>
<feature type="transmembrane region" description="Helical" evidence="1">
    <location>
        <begin position="111"/>
        <end position="130"/>
    </location>
</feature>
<evidence type="ECO:0000313" key="4">
    <source>
        <dbReference type="Proteomes" id="UP001281614"/>
    </source>
</evidence>
<evidence type="ECO:0000256" key="1">
    <source>
        <dbReference type="SAM" id="Phobius"/>
    </source>
</evidence>
<comment type="caution">
    <text evidence="3">The sequence shown here is derived from an EMBL/GenBank/DDBJ whole genome shotgun (WGS) entry which is preliminary data.</text>
</comment>
<organism evidence="3 4">
    <name type="scientific">Colletotrichum kahawae</name>
    <name type="common">Coffee berry disease fungus</name>
    <dbReference type="NCBI Taxonomy" id="34407"/>
    <lineage>
        <taxon>Eukaryota</taxon>
        <taxon>Fungi</taxon>
        <taxon>Dikarya</taxon>
        <taxon>Ascomycota</taxon>
        <taxon>Pezizomycotina</taxon>
        <taxon>Sordariomycetes</taxon>
        <taxon>Hypocreomycetidae</taxon>
        <taxon>Glomerellales</taxon>
        <taxon>Glomerellaceae</taxon>
        <taxon>Colletotrichum</taxon>
        <taxon>Colletotrichum gloeosporioides species complex</taxon>
    </lineage>
</organism>
<keyword evidence="4" id="KW-1185">Reference proteome</keyword>
<sequence>MCLQPKEGDEDSFTRFTSNIIIWAFHQILGHRLKFGETIDTTSQHVSYSQSSVKRMSNLATTVMASIMPVLTIFVLNIISSTNLRILVTMVFTAVFALLIATFSNAKKVEIFAATATFAAVEVVFIGSALSSK</sequence>
<dbReference type="AlphaFoldDB" id="A0AAD9Y714"/>
<dbReference type="Proteomes" id="UP001281614">
    <property type="component" value="Unassembled WGS sequence"/>
</dbReference>
<name>A0AAD9Y714_COLKA</name>
<dbReference type="PANTHER" id="PTHR34502">
    <property type="entry name" value="DUF6594 DOMAIN-CONTAINING PROTEIN-RELATED"/>
    <property type="match status" value="1"/>
</dbReference>
<evidence type="ECO:0000259" key="2">
    <source>
        <dbReference type="Pfam" id="PF20237"/>
    </source>
</evidence>
<dbReference type="InterPro" id="IPR046529">
    <property type="entry name" value="DUF6594"/>
</dbReference>
<evidence type="ECO:0000313" key="3">
    <source>
        <dbReference type="EMBL" id="KAK2744187.1"/>
    </source>
</evidence>
<feature type="domain" description="DUF6594" evidence="2">
    <location>
        <begin position="2"/>
        <end position="123"/>
    </location>
</feature>
<keyword evidence="1" id="KW-0472">Membrane</keyword>
<reference evidence="3" key="1">
    <citation type="submission" date="2023-02" db="EMBL/GenBank/DDBJ databases">
        <title>Colletotrichum kahawae CIFC_Que2 genome sequencing and assembly.</title>
        <authorList>
            <person name="Baroncelli R."/>
        </authorList>
    </citation>
    <scope>NUCLEOTIDE SEQUENCE</scope>
    <source>
        <strain evidence="3">CIFC_Que2</strain>
    </source>
</reference>
<feature type="transmembrane region" description="Helical" evidence="1">
    <location>
        <begin position="59"/>
        <end position="80"/>
    </location>
</feature>
<dbReference type="PANTHER" id="PTHR34502:SF5">
    <property type="entry name" value="DUF6594 DOMAIN-CONTAINING PROTEIN"/>
    <property type="match status" value="1"/>
</dbReference>
<gene>
    <name evidence="3" type="ORF">CKAH01_18354</name>
</gene>
<keyword evidence="1" id="KW-1133">Transmembrane helix</keyword>
<protein>
    <recommendedName>
        <fullName evidence="2">DUF6594 domain-containing protein</fullName>
    </recommendedName>
</protein>
<keyword evidence="1" id="KW-0812">Transmembrane</keyword>
<feature type="transmembrane region" description="Helical" evidence="1">
    <location>
        <begin position="86"/>
        <end position="104"/>
    </location>
</feature>